<sequence length="246" mass="27274">MAAFALPAIASSSSLPRRRPPPIYISTNPSHLDPLHLRDLFLDSNHSCFRFPNLSLDGRVEPVDPVRLRKALAHSFIVVSVFCRTRFLAGDDSDEISAYGFRDLFERSPPESDRKLVGFGRAVSDGGLTASIHDVVVIPSLQRLGIGRKIVNRITRILTNKGIYDISALCSEKERLFFTACGFGDDSLGSTTMIYSRTASNYLHDDLVVKPAGRLLLVVPPSRNPNLFKRISVEVDKPIKAEKKII</sequence>
<evidence type="ECO:0000259" key="1">
    <source>
        <dbReference type="PROSITE" id="PS51186"/>
    </source>
</evidence>
<evidence type="ECO:0000313" key="3">
    <source>
        <dbReference type="RefSeq" id="XP_039114370.1"/>
    </source>
</evidence>
<reference evidence="3" key="1">
    <citation type="submission" date="2025-08" db="UniProtKB">
        <authorList>
            <consortium name="RefSeq"/>
        </authorList>
    </citation>
    <scope>IDENTIFICATION</scope>
</reference>
<proteinExistence type="predicted"/>
<dbReference type="GO" id="GO:0008080">
    <property type="term" value="F:N-acetyltransferase activity"/>
    <property type="evidence" value="ECO:0007669"/>
    <property type="project" value="TreeGrafter"/>
</dbReference>
<accession>A0AB40AHL2</accession>
<dbReference type="InterPro" id="IPR000182">
    <property type="entry name" value="GNAT_dom"/>
</dbReference>
<evidence type="ECO:0000313" key="2">
    <source>
        <dbReference type="Proteomes" id="UP001515500"/>
    </source>
</evidence>
<dbReference type="CDD" id="cd04301">
    <property type="entry name" value="NAT_SF"/>
    <property type="match status" value="1"/>
</dbReference>
<dbReference type="Pfam" id="PF00583">
    <property type="entry name" value="Acetyltransf_1"/>
    <property type="match status" value="1"/>
</dbReference>
<organism evidence="2 3">
    <name type="scientific">Dioscorea cayennensis subsp. rotundata</name>
    <name type="common">White Guinea yam</name>
    <name type="synonym">Dioscorea rotundata</name>
    <dbReference type="NCBI Taxonomy" id="55577"/>
    <lineage>
        <taxon>Eukaryota</taxon>
        <taxon>Viridiplantae</taxon>
        <taxon>Streptophyta</taxon>
        <taxon>Embryophyta</taxon>
        <taxon>Tracheophyta</taxon>
        <taxon>Spermatophyta</taxon>
        <taxon>Magnoliopsida</taxon>
        <taxon>Liliopsida</taxon>
        <taxon>Dioscoreales</taxon>
        <taxon>Dioscoreaceae</taxon>
        <taxon>Dioscorea</taxon>
    </lineage>
</organism>
<dbReference type="InterPro" id="IPR039143">
    <property type="entry name" value="GNPNAT1-like"/>
</dbReference>
<protein>
    <submittedName>
        <fullName evidence="3">Uncharacterized N-acetyltransferase ycf52 isoform X1</fullName>
    </submittedName>
</protein>
<feature type="domain" description="N-acetyltransferase" evidence="1">
    <location>
        <begin position="66"/>
        <end position="213"/>
    </location>
</feature>
<dbReference type="Gene3D" id="3.40.630.30">
    <property type="match status" value="1"/>
</dbReference>
<dbReference type="PANTHER" id="PTHR13355">
    <property type="entry name" value="GLUCOSAMINE 6-PHOSPHATE N-ACETYLTRANSFERASE"/>
    <property type="match status" value="1"/>
</dbReference>
<name>A0AB40AHL2_DIOCR</name>
<dbReference type="InterPro" id="IPR016181">
    <property type="entry name" value="Acyl_CoA_acyltransferase"/>
</dbReference>
<dbReference type="Proteomes" id="UP001515500">
    <property type="component" value="Chromosome 19"/>
</dbReference>
<dbReference type="PROSITE" id="PS51186">
    <property type="entry name" value="GNAT"/>
    <property type="match status" value="1"/>
</dbReference>
<gene>
    <name evidence="3" type="primary">LOC120249789</name>
</gene>
<dbReference type="PANTHER" id="PTHR13355:SF15">
    <property type="entry name" value="GCN5-RELATED N-ACETYLTRANSFERASE 3, CHLOROPLASTIC"/>
    <property type="match status" value="1"/>
</dbReference>
<keyword evidence="2" id="KW-1185">Reference proteome</keyword>
<dbReference type="RefSeq" id="XP_039114370.1">
    <property type="nucleotide sequence ID" value="XM_039258436.1"/>
</dbReference>
<dbReference type="SUPFAM" id="SSF55729">
    <property type="entry name" value="Acyl-CoA N-acyltransferases (Nat)"/>
    <property type="match status" value="1"/>
</dbReference>
<dbReference type="AlphaFoldDB" id="A0AB40AHL2"/>
<dbReference type="GeneID" id="120249789"/>